<evidence type="ECO:0000313" key="10">
    <source>
        <dbReference type="Proteomes" id="UP001597362"/>
    </source>
</evidence>
<keyword evidence="6 8" id="KW-0067">ATP-binding</keyword>
<dbReference type="SUPFAM" id="SSF52317">
    <property type="entry name" value="Class I glutamine amidotransferase-like"/>
    <property type="match status" value="1"/>
</dbReference>
<dbReference type="GO" id="GO:0004642">
    <property type="term" value="F:phosphoribosylformylglycinamidine synthase activity"/>
    <property type="evidence" value="ECO:0007669"/>
    <property type="project" value="UniProtKB-EC"/>
</dbReference>
<comment type="subcellular location">
    <subcellularLocation>
        <location evidence="8">Cytoplasm</location>
    </subcellularLocation>
</comment>
<keyword evidence="5 8" id="KW-0378">Hydrolase</keyword>
<name>A0ABW4YFE0_9BACL</name>
<comment type="catalytic activity">
    <reaction evidence="8">
        <text>L-glutamine + H2O = L-glutamate + NH4(+)</text>
        <dbReference type="Rhea" id="RHEA:15889"/>
        <dbReference type="ChEBI" id="CHEBI:15377"/>
        <dbReference type="ChEBI" id="CHEBI:28938"/>
        <dbReference type="ChEBI" id="CHEBI:29985"/>
        <dbReference type="ChEBI" id="CHEBI:58359"/>
        <dbReference type="EC" id="3.5.1.2"/>
    </reaction>
</comment>
<dbReference type="Gene3D" id="3.40.50.880">
    <property type="match status" value="1"/>
</dbReference>
<reference evidence="10" key="1">
    <citation type="journal article" date="2019" name="Int. J. Syst. Evol. Microbiol.">
        <title>The Global Catalogue of Microorganisms (GCM) 10K type strain sequencing project: providing services to taxonomists for standard genome sequencing and annotation.</title>
        <authorList>
            <consortium name="The Broad Institute Genomics Platform"/>
            <consortium name="The Broad Institute Genome Sequencing Center for Infectious Disease"/>
            <person name="Wu L."/>
            <person name="Ma J."/>
        </authorList>
    </citation>
    <scope>NUCLEOTIDE SEQUENCE [LARGE SCALE GENOMIC DNA]</scope>
    <source>
        <strain evidence="10">GH52</strain>
    </source>
</reference>
<keyword evidence="7 8" id="KW-0315">Glutamine amidotransferase</keyword>
<comment type="catalytic activity">
    <reaction evidence="8">
        <text>N(2)-formyl-N(1)-(5-phospho-beta-D-ribosyl)glycinamide + L-glutamine + ATP + H2O = 2-formamido-N(1)-(5-O-phospho-beta-D-ribosyl)acetamidine + L-glutamate + ADP + phosphate + H(+)</text>
        <dbReference type="Rhea" id="RHEA:17129"/>
        <dbReference type="ChEBI" id="CHEBI:15377"/>
        <dbReference type="ChEBI" id="CHEBI:15378"/>
        <dbReference type="ChEBI" id="CHEBI:29985"/>
        <dbReference type="ChEBI" id="CHEBI:30616"/>
        <dbReference type="ChEBI" id="CHEBI:43474"/>
        <dbReference type="ChEBI" id="CHEBI:58359"/>
        <dbReference type="ChEBI" id="CHEBI:147286"/>
        <dbReference type="ChEBI" id="CHEBI:147287"/>
        <dbReference type="ChEBI" id="CHEBI:456216"/>
        <dbReference type="EC" id="6.3.5.3"/>
    </reaction>
</comment>
<keyword evidence="2 8" id="KW-0436">Ligase</keyword>
<dbReference type="RefSeq" id="WP_377769356.1">
    <property type="nucleotide sequence ID" value="NZ_JBHUHO010000004.1"/>
</dbReference>
<evidence type="ECO:0000256" key="2">
    <source>
        <dbReference type="ARBA" id="ARBA00022598"/>
    </source>
</evidence>
<evidence type="ECO:0000256" key="3">
    <source>
        <dbReference type="ARBA" id="ARBA00022741"/>
    </source>
</evidence>
<dbReference type="EC" id="6.3.5.3" evidence="8"/>
<keyword evidence="10" id="KW-1185">Reference proteome</keyword>
<dbReference type="GO" id="GO:0004359">
    <property type="term" value="F:glutaminase activity"/>
    <property type="evidence" value="ECO:0007669"/>
    <property type="project" value="UniProtKB-EC"/>
</dbReference>
<dbReference type="SMART" id="SM01211">
    <property type="entry name" value="GATase_5"/>
    <property type="match status" value="1"/>
</dbReference>
<comment type="function">
    <text evidence="8">Part of the phosphoribosylformylglycinamidine synthase complex involved in the purines biosynthetic pathway. Catalyzes the ATP-dependent conversion of formylglycinamide ribonucleotide (FGAR) and glutamine to yield formylglycinamidine ribonucleotide (FGAM) and glutamate. The FGAM synthase complex is composed of three subunits. PurQ produces an ammonia molecule by converting glutamine to glutamate. PurL transfers the ammonia molecule to FGAR to form FGAM in an ATP-dependent manner. PurS interacts with PurQ and PurL and is thought to assist in the transfer of the ammonia molecule from PurQ to PurL.</text>
</comment>
<evidence type="ECO:0000256" key="6">
    <source>
        <dbReference type="ARBA" id="ARBA00022840"/>
    </source>
</evidence>
<feature type="active site" evidence="8">
    <location>
        <position position="195"/>
    </location>
</feature>
<dbReference type="PIRSF" id="PIRSF001586">
    <property type="entry name" value="FGAM_synth_I"/>
    <property type="match status" value="1"/>
</dbReference>
<comment type="subunit">
    <text evidence="8">Part of the FGAM synthase complex composed of 1 PurL, 1 PurQ and 2 PurS subunits.</text>
</comment>
<evidence type="ECO:0000256" key="7">
    <source>
        <dbReference type="ARBA" id="ARBA00022962"/>
    </source>
</evidence>
<evidence type="ECO:0000256" key="8">
    <source>
        <dbReference type="HAMAP-Rule" id="MF_00421"/>
    </source>
</evidence>
<protein>
    <recommendedName>
        <fullName evidence="8">Phosphoribosylformylglycinamidine synthase subunit PurQ</fullName>
        <shortName evidence="8">FGAM synthase</shortName>
        <ecNumber evidence="8">6.3.5.3</ecNumber>
    </recommendedName>
    <alternativeName>
        <fullName evidence="8">Formylglycinamide ribonucleotide amidotransferase subunit I</fullName>
        <shortName evidence="8">FGAR amidotransferase I</shortName>
        <shortName evidence="8">FGAR-AT I</shortName>
    </alternativeName>
    <alternativeName>
        <fullName evidence="8">Glutaminase PurQ</fullName>
        <ecNumber evidence="8">3.5.1.2</ecNumber>
    </alternativeName>
    <alternativeName>
        <fullName evidence="8">Phosphoribosylformylglycinamidine synthase subunit I</fullName>
    </alternativeName>
</protein>
<comment type="caution">
    <text evidence="9">The sequence shown here is derived from an EMBL/GenBank/DDBJ whole genome shotgun (WGS) entry which is preliminary data.</text>
</comment>
<dbReference type="PANTHER" id="PTHR47552:SF1">
    <property type="entry name" value="PHOSPHORIBOSYLFORMYLGLYCINAMIDINE SYNTHASE SUBUNIT PURQ"/>
    <property type="match status" value="1"/>
</dbReference>
<dbReference type="NCBIfam" id="NF002957">
    <property type="entry name" value="PRK03619.1"/>
    <property type="match status" value="1"/>
</dbReference>
<comment type="caution">
    <text evidence="8">Lacks conserved residue(s) required for the propagation of feature annotation.</text>
</comment>
<dbReference type="NCBIfam" id="TIGR01737">
    <property type="entry name" value="FGAM_synth_I"/>
    <property type="match status" value="1"/>
</dbReference>
<evidence type="ECO:0000256" key="1">
    <source>
        <dbReference type="ARBA" id="ARBA00022490"/>
    </source>
</evidence>
<dbReference type="EC" id="3.5.1.2" evidence="8"/>
<keyword evidence="4 8" id="KW-0658">Purine biosynthesis</keyword>
<dbReference type="CDD" id="cd01740">
    <property type="entry name" value="GATase1_FGAR_AT"/>
    <property type="match status" value="1"/>
</dbReference>
<evidence type="ECO:0000256" key="4">
    <source>
        <dbReference type="ARBA" id="ARBA00022755"/>
    </source>
</evidence>
<keyword evidence="1 8" id="KW-0963">Cytoplasm</keyword>
<dbReference type="HAMAP" id="MF_00421">
    <property type="entry name" value="PurQ"/>
    <property type="match status" value="1"/>
</dbReference>
<dbReference type="PROSITE" id="PS51273">
    <property type="entry name" value="GATASE_TYPE_1"/>
    <property type="match status" value="1"/>
</dbReference>
<sequence>MKFAVLVFPGSNGDIDSYRAVKTIGEQVEYVWHETTDLSDYDVIILPGGATYGNYVRPGALASHAAIIDGLKQAVEQGKLVIGISNGFQILTEAGLLPGTFMPNEGLKFSCKYTSLVVENNATAFTGDYKAAEQISLPIAHAEGNYYCDSATLATMQANGQIVLRYAADYNPDGSLDNIAGIVNETGNVFGLMPHPERAMDELFGSEDGKRIFTSILKAWREKNGTTVNS</sequence>
<feature type="active site" evidence="8">
    <location>
        <position position="197"/>
    </location>
</feature>
<comment type="pathway">
    <text evidence="8">Purine metabolism; IMP biosynthesis via de novo pathway; 5-amino-1-(5-phospho-D-ribosyl)imidazole from N(2)-formyl-N(1)-(5-phospho-D-ribosyl)glycinamide: step 1/2.</text>
</comment>
<dbReference type="InterPro" id="IPR010075">
    <property type="entry name" value="PRibForGlyAmidine_synth_PurQ"/>
</dbReference>
<keyword evidence="3 8" id="KW-0547">Nucleotide-binding</keyword>
<dbReference type="Proteomes" id="UP001597362">
    <property type="component" value="Unassembled WGS sequence"/>
</dbReference>
<evidence type="ECO:0000256" key="5">
    <source>
        <dbReference type="ARBA" id="ARBA00022801"/>
    </source>
</evidence>
<gene>
    <name evidence="8 9" type="primary">purQ</name>
    <name evidence="9" type="ORF">ACFSJH_01245</name>
</gene>
<evidence type="ECO:0000313" key="9">
    <source>
        <dbReference type="EMBL" id="MFD2114378.1"/>
    </source>
</evidence>
<dbReference type="Pfam" id="PF13507">
    <property type="entry name" value="GATase_5"/>
    <property type="match status" value="1"/>
</dbReference>
<proteinExistence type="inferred from homology"/>
<dbReference type="EMBL" id="JBHUHO010000004">
    <property type="protein sequence ID" value="MFD2114378.1"/>
    <property type="molecule type" value="Genomic_DNA"/>
</dbReference>
<dbReference type="InterPro" id="IPR029062">
    <property type="entry name" value="Class_I_gatase-like"/>
</dbReference>
<dbReference type="PANTHER" id="PTHR47552">
    <property type="entry name" value="PHOSPHORIBOSYLFORMYLGLYCINAMIDINE SYNTHASE SUBUNIT PURQ"/>
    <property type="match status" value="1"/>
</dbReference>
<accession>A0ABW4YFE0</accession>
<organism evidence="9 10">
    <name type="scientific">Paenibacillus yanchengensis</name>
    <dbReference type="NCBI Taxonomy" id="2035833"/>
    <lineage>
        <taxon>Bacteria</taxon>
        <taxon>Bacillati</taxon>
        <taxon>Bacillota</taxon>
        <taxon>Bacilli</taxon>
        <taxon>Bacillales</taxon>
        <taxon>Paenibacillaceae</taxon>
        <taxon>Paenibacillus</taxon>
    </lineage>
</organism>